<evidence type="ECO:0000259" key="2">
    <source>
        <dbReference type="Pfam" id="PF25888"/>
    </source>
</evidence>
<protein>
    <submittedName>
        <fullName evidence="4">DnaD domain protein</fullName>
    </submittedName>
    <submittedName>
        <fullName evidence="3">Helicase loader</fullName>
    </submittedName>
</protein>
<dbReference type="GeneID" id="99636091"/>
<feature type="compositionally biased region" description="Basic and acidic residues" evidence="1">
    <location>
        <begin position="337"/>
        <end position="360"/>
    </location>
</feature>
<dbReference type="OrthoDB" id="2082007at2"/>
<evidence type="ECO:0000256" key="1">
    <source>
        <dbReference type="SAM" id="MobiDB-lite"/>
    </source>
</evidence>
<sequence length="382" mass="43538">MRPIEEFSYIKNNKVVLDSDSLTQLYLPVIGNQATALYHYLNAFFDNGAKRHKFSEILNHLQVSMGDLEEALAILTAIDLLVLYQTRNGYVFKLVQPLSREAFLGNPIYRRLLEKEIGEVAVAELDMSLPQDARDISKNFSDIFSAEAPAIKRPVSKNHFDLGSFQRLMARDGLRFKDEQSDVLTIYGIADKHRLNWFDTYRLAQQTAIGGTISPKRMLVQLEQSKENPAPAGETFSAKEQVILREAKQDSASDFLTKIKSPRHAVVISSERQLLEELANMGFLDEVINIMVLYTLNKTKSANLNKAYILKLANDFAYHKIATAEAAMLQMRSFSQRRKDQKQTAKESKKNIPKWAEQDYKHEATAEEKAKLEALKRSMLED</sequence>
<organism evidence="3 5">
    <name type="scientific">Streptococcus alactolyticus</name>
    <dbReference type="NCBI Taxonomy" id="29389"/>
    <lineage>
        <taxon>Bacteria</taxon>
        <taxon>Bacillati</taxon>
        <taxon>Bacillota</taxon>
        <taxon>Bacilli</taxon>
        <taxon>Lactobacillales</taxon>
        <taxon>Streptococcaceae</taxon>
        <taxon>Streptococcus</taxon>
    </lineage>
</organism>
<dbReference type="AlphaFoldDB" id="A0A6N7X1V8"/>
<dbReference type="GO" id="GO:0004386">
    <property type="term" value="F:helicase activity"/>
    <property type="evidence" value="ECO:0007669"/>
    <property type="project" value="UniProtKB-KW"/>
</dbReference>
<keyword evidence="3" id="KW-0067">ATP-binding</keyword>
<evidence type="ECO:0000313" key="6">
    <source>
        <dbReference type="Proteomes" id="UP001212085"/>
    </source>
</evidence>
<gene>
    <name evidence="3" type="ORF">FYJ82_04120</name>
    <name evidence="4" type="ORF">O6R09_07500</name>
</gene>
<dbReference type="Proteomes" id="UP000471052">
    <property type="component" value="Unassembled WGS sequence"/>
</dbReference>
<reference evidence="4 6" key="2">
    <citation type="submission" date="2022-12" db="EMBL/GenBank/DDBJ databases">
        <title>Streptococcus alactolyticus LGM, complete genome.</title>
        <authorList>
            <person name="Liu Z."/>
            <person name="Mu C."/>
            <person name="Zhu W."/>
        </authorList>
    </citation>
    <scope>NUCLEOTIDE SEQUENCE [LARGE SCALE GENOMIC DNA]</scope>
    <source>
        <strain evidence="4 6">LGM</strain>
    </source>
</reference>
<dbReference type="RefSeq" id="WP_154454761.1">
    <property type="nucleotide sequence ID" value="NZ_BRXN01000004.1"/>
</dbReference>
<dbReference type="EMBL" id="CP114883">
    <property type="protein sequence ID" value="WBB06120.1"/>
    <property type="molecule type" value="Genomic_DNA"/>
</dbReference>
<evidence type="ECO:0000313" key="4">
    <source>
        <dbReference type="EMBL" id="WBB06120.1"/>
    </source>
</evidence>
<dbReference type="Pfam" id="PF25888">
    <property type="entry name" value="WHD_DnaB"/>
    <property type="match status" value="1"/>
</dbReference>
<feature type="region of interest" description="Disordered" evidence="1">
    <location>
        <begin position="335"/>
        <end position="360"/>
    </location>
</feature>
<keyword evidence="3" id="KW-0378">Hydrolase</keyword>
<keyword evidence="3" id="KW-0547">Nucleotide-binding</keyword>
<name>A0A6N7X1V8_STRAY</name>
<evidence type="ECO:0000313" key="3">
    <source>
        <dbReference type="EMBL" id="MST53601.1"/>
    </source>
</evidence>
<proteinExistence type="predicted"/>
<dbReference type="InterPro" id="IPR058660">
    <property type="entry name" value="WHD_DnaB"/>
</dbReference>
<evidence type="ECO:0000313" key="5">
    <source>
        <dbReference type="Proteomes" id="UP000471052"/>
    </source>
</evidence>
<dbReference type="EMBL" id="VUNP01000013">
    <property type="protein sequence ID" value="MST53601.1"/>
    <property type="molecule type" value="Genomic_DNA"/>
</dbReference>
<accession>A0A6N7X1V8</accession>
<reference evidence="3 5" key="1">
    <citation type="submission" date="2019-08" db="EMBL/GenBank/DDBJ databases">
        <title>In-depth cultivation of the pig gut microbiome towards novel bacterial diversity and tailored functional studies.</title>
        <authorList>
            <person name="Wylensek D."/>
            <person name="Hitch T.C.A."/>
            <person name="Clavel T."/>
        </authorList>
    </citation>
    <scope>NUCLEOTIDE SEQUENCE [LARGE SCALE GENOMIC DNA]</scope>
    <source>
        <strain evidence="3 5">BL-178-WT-3A</strain>
    </source>
</reference>
<dbReference type="Proteomes" id="UP001212085">
    <property type="component" value="Chromosome"/>
</dbReference>
<keyword evidence="6" id="KW-1185">Reference proteome</keyword>
<feature type="domain" description="Replicative helicase loading/DNA remodeling protein DnaB N-terminal winged helix" evidence="2">
    <location>
        <begin position="1"/>
        <end position="224"/>
    </location>
</feature>
<keyword evidence="3" id="KW-0347">Helicase</keyword>